<keyword evidence="2 3" id="KW-0732">Signal</keyword>
<gene>
    <name evidence="4" type="ORF">BSZ37_14060</name>
</gene>
<evidence type="ECO:0000256" key="2">
    <source>
        <dbReference type="ARBA" id="ARBA00022729"/>
    </source>
</evidence>
<dbReference type="InterPro" id="IPR005632">
    <property type="entry name" value="Chaperone_Skp"/>
</dbReference>
<evidence type="ECO:0008006" key="6">
    <source>
        <dbReference type="Google" id="ProtNLM"/>
    </source>
</evidence>
<dbReference type="OrthoDB" id="9788552at2"/>
<dbReference type="Pfam" id="PF03938">
    <property type="entry name" value="OmpH"/>
    <property type="match status" value="1"/>
</dbReference>
<name>A0A271J1S7_9BACT</name>
<reference evidence="4 5" key="1">
    <citation type="submission" date="2016-11" db="EMBL/GenBank/DDBJ databases">
        <title>Study of marine rhodopsin-containing bacteria.</title>
        <authorList>
            <person name="Yoshizawa S."/>
            <person name="Kumagai Y."/>
            <person name="Kogure K."/>
        </authorList>
    </citation>
    <scope>NUCLEOTIDE SEQUENCE [LARGE SCALE GENOMIC DNA]</scope>
    <source>
        <strain evidence="4 5">SAORIC-28</strain>
    </source>
</reference>
<sequence length="183" mass="20514">MRTPIVLAALFAVLAAPASLAQQTIGFIDSSTILPQMPEFQSAQQELDRLTQQWQAEVQTVALEAEQMADRFAAREILYTDDEREAQLEAIEAKREERDALRSRYFGPQGELFREQQTQLRPAQERLLAAIEVVAEEGDYDYIFDRAGEYLFLYTRPRNNVTDLVLEELGIGLGAAGLTGTSG</sequence>
<dbReference type="PANTHER" id="PTHR35089:SF1">
    <property type="entry name" value="CHAPERONE PROTEIN SKP"/>
    <property type="match status" value="1"/>
</dbReference>
<dbReference type="SMART" id="SM00935">
    <property type="entry name" value="OmpH"/>
    <property type="match status" value="1"/>
</dbReference>
<dbReference type="Gene3D" id="3.30.910.20">
    <property type="entry name" value="Skp domain"/>
    <property type="match status" value="1"/>
</dbReference>
<comment type="caution">
    <text evidence="4">The sequence shown here is derived from an EMBL/GenBank/DDBJ whole genome shotgun (WGS) entry which is preliminary data.</text>
</comment>
<dbReference type="RefSeq" id="WP_095511149.1">
    <property type="nucleotide sequence ID" value="NZ_MQWD01000001.1"/>
</dbReference>
<dbReference type="PANTHER" id="PTHR35089">
    <property type="entry name" value="CHAPERONE PROTEIN SKP"/>
    <property type="match status" value="1"/>
</dbReference>
<feature type="signal peptide" evidence="3">
    <location>
        <begin position="1"/>
        <end position="21"/>
    </location>
</feature>
<dbReference type="GO" id="GO:0005829">
    <property type="term" value="C:cytosol"/>
    <property type="evidence" value="ECO:0007669"/>
    <property type="project" value="TreeGrafter"/>
</dbReference>
<evidence type="ECO:0000256" key="3">
    <source>
        <dbReference type="SAM" id="SignalP"/>
    </source>
</evidence>
<dbReference type="Proteomes" id="UP000216339">
    <property type="component" value="Unassembled WGS sequence"/>
</dbReference>
<keyword evidence="5" id="KW-1185">Reference proteome</keyword>
<dbReference type="GO" id="GO:0051082">
    <property type="term" value="F:unfolded protein binding"/>
    <property type="evidence" value="ECO:0007669"/>
    <property type="project" value="InterPro"/>
</dbReference>
<dbReference type="InterPro" id="IPR024930">
    <property type="entry name" value="Skp_dom_sf"/>
</dbReference>
<evidence type="ECO:0000256" key="1">
    <source>
        <dbReference type="ARBA" id="ARBA00009091"/>
    </source>
</evidence>
<proteinExistence type="inferred from homology"/>
<dbReference type="AlphaFoldDB" id="A0A271J1S7"/>
<evidence type="ECO:0000313" key="5">
    <source>
        <dbReference type="Proteomes" id="UP000216339"/>
    </source>
</evidence>
<dbReference type="SUPFAM" id="SSF111384">
    <property type="entry name" value="OmpH-like"/>
    <property type="match status" value="1"/>
</dbReference>
<dbReference type="EMBL" id="MQWD01000001">
    <property type="protein sequence ID" value="PAP77481.1"/>
    <property type="molecule type" value="Genomic_DNA"/>
</dbReference>
<evidence type="ECO:0000313" key="4">
    <source>
        <dbReference type="EMBL" id="PAP77481.1"/>
    </source>
</evidence>
<comment type="similarity">
    <text evidence="1">Belongs to the Skp family.</text>
</comment>
<feature type="chain" id="PRO_5013148535" description="Molecular chaperone Skp" evidence="3">
    <location>
        <begin position="22"/>
        <end position="183"/>
    </location>
</feature>
<dbReference type="GO" id="GO:0050821">
    <property type="term" value="P:protein stabilization"/>
    <property type="evidence" value="ECO:0007669"/>
    <property type="project" value="TreeGrafter"/>
</dbReference>
<accession>A0A271J1S7</accession>
<protein>
    <recommendedName>
        <fullName evidence="6">Molecular chaperone Skp</fullName>
    </recommendedName>
</protein>
<organism evidence="4 5">
    <name type="scientific">Rubrivirga marina</name>
    <dbReference type="NCBI Taxonomy" id="1196024"/>
    <lineage>
        <taxon>Bacteria</taxon>
        <taxon>Pseudomonadati</taxon>
        <taxon>Rhodothermota</taxon>
        <taxon>Rhodothermia</taxon>
        <taxon>Rhodothermales</taxon>
        <taxon>Rubricoccaceae</taxon>
        <taxon>Rubrivirga</taxon>
    </lineage>
</organism>